<dbReference type="Gene3D" id="2.60.300.12">
    <property type="entry name" value="HesB-like domain"/>
    <property type="match status" value="1"/>
</dbReference>
<dbReference type="Proteomes" id="UP000371977">
    <property type="component" value="Unassembled WGS sequence"/>
</dbReference>
<organism evidence="2 3">
    <name type="scientific">Weissella muntiaci</name>
    <dbReference type="NCBI Taxonomy" id="2508881"/>
    <lineage>
        <taxon>Bacteria</taxon>
        <taxon>Bacillati</taxon>
        <taxon>Bacillota</taxon>
        <taxon>Bacilli</taxon>
        <taxon>Lactobacillales</taxon>
        <taxon>Lactobacillaceae</taxon>
        <taxon>Weissella</taxon>
    </lineage>
</organism>
<keyword evidence="3" id="KW-1185">Reference proteome</keyword>
<reference evidence="2 3" key="1">
    <citation type="submission" date="2019-01" db="EMBL/GenBank/DDBJ databases">
        <title>Weissella sp. nov., a novel lactic acid bacterium isolated from animal feces.</title>
        <authorList>
            <person name="Wang L.-T."/>
        </authorList>
    </citation>
    <scope>NUCLEOTIDE SEQUENCE [LARGE SCALE GENOMIC DNA]</scope>
    <source>
        <strain evidence="2 3">8H-2</strain>
    </source>
</reference>
<accession>A0A6C2C1I6</accession>
<feature type="domain" description="Core" evidence="1">
    <location>
        <begin position="1"/>
        <end position="114"/>
    </location>
</feature>
<gene>
    <name evidence="2" type="ORF">ESZ50_11285</name>
</gene>
<dbReference type="EMBL" id="SDGZ01000030">
    <property type="protein sequence ID" value="TYC47804.1"/>
    <property type="molecule type" value="Genomic_DNA"/>
</dbReference>
<dbReference type="RefSeq" id="WP_148624040.1">
    <property type="nucleotide sequence ID" value="NZ_SDGZ01000030.1"/>
</dbReference>
<dbReference type="InterPro" id="IPR035903">
    <property type="entry name" value="HesB-like_dom_sf"/>
</dbReference>
<sequence>MELRITDLAMEKIAPVLNKTPNRRLVLMFDDGVSPYSVTAEGAMQNSLVVLIVEENQPLLPWFDLEIDSNYGKIPVKSYAKDYLGEHMILDVTDFGGMVISSEQGVLDDTVVVRDGTTMGH</sequence>
<evidence type="ECO:0000259" key="1">
    <source>
        <dbReference type="Pfam" id="PF01521"/>
    </source>
</evidence>
<dbReference type="InterPro" id="IPR000361">
    <property type="entry name" value="ATAP_core_dom"/>
</dbReference>
<dbReference type="OrthoDB" id="2361502at2"/>
<name>A0A6C2C1I6_9LACO</name>
<dbReference type="AlphaFoldDB" id="A0A6C2C1I6"/>
<evidence type="ECO:0000313" key="2">
    <source>
        <dbReference type="EMBL" id="TYC47804.1"/>
    </source>
</evidence>
<evidence type="ECO:0000313" key="3">
    <source>
        <dbReference type="Proteomes" id="UP000371977"/>
    </source>
</evidence>
<comment type="caution">
    <text evidence="2">The sequence shown here is derived from an EMBL/GenBank/DDBJ whole genome shotgun (WGS) entry which is preliminary data.</text>
</comment>
<proteinExistence type="predicted"/>
<dbReference type="SUPFAM" id="SSF89360">
    <property type="entry name" value="HesB-like domain"/>
    <property type="match status" value="1"/>
</dbReference>
<dbReference type="Pfam" id="PF01521">
    <property type="entry name" value="Fe-S_biosyn"/>
    <property type="match status" value="1"/>
</dbReference>
<protein>
    <submittedName>
        <fullName evidence="2">Iron-sulfur cluster biosynthesis family protein</fullName>
    </submittedName>
</protein>